<reference evidence="8" key="2">
    <citation type="journal article" date="2022" name="Microb. Genom.">
        <title>A chromosome-scale genome assembly of the tomato pathogen Cladosporium fulvum reveals a compartmentalized genome architecture and the presence of a dispensable chromosome.</title>
        <authorList>
            <person name="Zaccaron A.Z."/>
            <person name="Chen L.H."/>
            <person name="Samaras A."/>
            <person name="Stergiopoulos I."/>
        </authorList>
    </citation>
    <scope>NUCLEOTIDE SEQUENCE</scope>
    <source>
        <strain evidence="8">Race5_Kim</strain>
    </source>
</reference>
<dbReference type="InterPro" id="IPR011701">
    <property type="entry name" value="MFS"/>
</dbReference>
<dbReference type="InterPro" id="IPR036259">
    <property type="entry name" value="MFS_trans_sf"/>
</dbReference>
<dbReference type="GO" id="GO:0005886">
    <property type="term" value="C:plasma membrane"/>
    <property type="evidence" value="ECO:0007669"/>
    <property type="project" value="TreeGrafter"/>
</dbReference>
<evidence type="ECO:0000313" key="9">
    <source>
        <dbReference type="Proteomes" id="UP000756132"/>
    </source>
</evidence>
<evidence type="ECO:0000259" key="7">
    <source>
        <dbReference type="PROSITE" id="PS50850"/>
    </source>
</evidence>
<gene>
    <name evidence="8" type="ORF">CLAFUR5_04898</name>
</gene>
<organism evidence="8 9">
    <name type="scientific">Passalora fulva</name>
    <name type="common">Tomato leaf mold</name>
    <name type="synonym">Cladosporium fulvum</name>
    <dbReference type="NCBI Taxonomy" id="5499"/>
    <lineage>
        <taxon>Eukaryota</taxon>
        <taxon>Fungi</taxon>
        <taxon>Dikarya</taxon>
        <taxon>Ascomycota</taxon>
        <taxon>Pezizomycotina</taxon>
        <taxon>Dothideomycetes</taxon>
        <taxon>Dothideomycetidae</taxon>
        <taxon>Mycosphaerellales</taxon>
        <taxon>Mycosphaerellaceae</taxon>
        <taxon>Fulvia</taxon>
    </lineage>
</organism>
<evidence type="ECO:0000313" key="8">
    <source>
        <dbReference type="EMBL" id="UJO16353.1"/>
    </source>
</evidence>
<dbReference type="AlphaFoldDB" id="A0A9Q8LFA7"/>
<dbReference type="PANTHER" id="PTHR23501">
    <property type="entry name" value="MAJOR FACILITATOR SUPERFAMILY"/>
    <property type="match status" value="1"/>
</dbReference>
<protein>
    <submittedName>
        <fullName evidence="8">MFS-type transporter calB</fullName>
    </submittedName>
</protein>
<evidence type="ECO:0000256" key="3">
    <source>
        <dbReference type="ARBA" id="ARBA00022692"/>
    </source>
</evidence>
<evidence type="ECO:0000256" key="6">
    <source>
        <dbReference type="SAM" id="Phobius"/>
    </source>
</evidence>
<accession>A0A9Q8LFA7</accession>
<comment type="similarity">
    <text evidence="2">Belongs to the major facilitator superfamily. TCR/Tet family.</text>
</comment>
<dbReference type="KEGG" id="ffu:CLAFUR5_04898"/>
<dbReference type="PROSITE" id="PS50850">
    <property type="entry name" value="MFS"/>
    <property type="match status" value="1"/>
</dbReference>
<feature type="domain" description="Major facilitator superfamily (MFS) profile" evidence="7">
    <location>
        <begin position="1"/>
        <end position="331"/>
    </location>
</feature>
<feature type="transmembrane region" description="Helical" evidence="6">
    <location>
        <begin position="149"/>
        <end position="168"/>
    </location>
</feature>
<keyword evidence="5 6" id="KW-0472">Membrane</keyword>
<reference evidence="8" key="1">
    <citation type="submission" date="2021-12" db="EMBL/GenBank/DDBJ databases">
        <authorList>
            <person name="Zaccaron A."/>
            <person name="Stergiopoulos I."/>
        </authorList>
    </citation>
    <scope>NUCLEOTIDE SEQUENCE</scope>
    <source>
        <strain evidence="8">Race5_Kim</strain>
    </source>
</reference>
<feature type="transmembrane region" description="Helical" evidence="6">
    <location>
        <begin position="259"/>
        <end position="284"/>
    </location>
</feature>
<dbReference type="PANTHER" id="PTHR23501:SF193">
    <property type="entry name" value="MULTIDRUG TRANSPORTER, PUTATIVE (AFU_ORTHOLOGUE AFUA_8G00940)-RELATED"/>
    <property type="match status" value="1"/>
</dbReference>
<dbReference type="GeneID" id="71984776"/>
<dbReference type="SUPFAM" id="SSF103473">
    <property type="entry name" value="MFS general substrate transporter"/>
    <property type="match status" value="1"/>
</dbReference>
<evidence type="ECO:0000256" key="4">
    <source>
        <dbReference type="ARBA" id="ARBA00022989"/>
    </source>
</evidence>
<evidence type="ECO:0000256" key="5">
    <source>
        <dbReference type="ARBA" id="ARBA00023136"/>
    </source>
</evidence>
<dbReference type="GO" id="GO:0022857">
    <property type="term" value="F:transmembrane transporter activity"/>
    <property type="evidence" value="ECO:0007669"/>
    <property type="project" value="InterPro"/>
</dbReference>
<feature type="transmembrane region" description="Helical" evidence="6">
    <location>
        <begin position="222"/>
        <end position="239"/>
    </location>
</feature>
<dbReference type="RefSeq" id="XP_047760719.1">
    <property type="nucleotide sequence ID" value="XM_047904046.1"/>
</dbReference>
<comment type="subcellular location">
    <subcellularLocation>
        <location evidence="1">Membrane</location>
        <topology evidence="1">Multi-pass membrane protein</topology>
    </subcellularLocation>
</comment>
<keyword evidence="9" id="KW-1185">Reference proteome</keyword>
<dbReference type="Pfam" id="PF07690">
    <property type="entry name" value="MFS_1"/>
    <property type="match status" value="1"/>
</dbReference>
<dbReference type="OrthoDB" id="10021397at2759"/>
<dbReference type="InterPro" id="IPR020846">
    <property type="entry name" value="MFS_dom"/>
</dbReference>
<evidence type="ECO:0000256" key="1">
    <source>
        <dbReference type="ARBA" id="ARBA00004141"/>
    </source>
</evidence>
<sequence length="331" mass="36164">MEAPTYCQGIDVPPGALSIIDTTRASLIEDTSAALQPFTGKLYTYLNVKHMYLILVTIFVIGSLMCAISTSSTFFILGRMVAGIGSSGLENGAITLIAGAVPSHDRPLQPTARPYCVSSLDFKVCQVGIVIGPVVSGLLTQYASWRWCFYINLPLGATSGTFLLFTHIPEVTHKPPFSLAVARSIVPRLDLVGLALFVPTMVMFLLALQWGSSEYGWSSPHVILLFAGSGMSLIVLTFWERHVGDRALIPLHLLKRRIVLTGVLYDATLFANNFVGVTYVPIYFQAVKGLMPSLSGIYTTLPDFHSVTGADHIRLSWWVNWASSDTYRARG</sequence>
<keyword evidence="4 6" id="KW-1133">Transmembrane helix</keyword>
<proteinExistence type="inferred from homology"/>
<feature type="transmembrane region" description="Helical" evidence="6">
    <location>
        <begin position="51"/>
        <end position="77"/>
    </location>
</feature>
<feature type="transmembrane region" description="Helical" evidence="6">
    <location>
        <begin position="189"/>
        <end position="210"/>
    </location>
</feature>
<dbReference type="Proteomes" id="UP000756132">
    <property type="component" value="Chromosome 4"/>
</dbReference>
<keyword evidence="3 6" id="KW-0812">Transmembrane</keyword>
<dbReference type="Gene3D" id="1.20.1720.10">
    <property type="entry name" value="Multidrug resistance protein D"/>
    <property type="match status" value="1"/>
</dbReference>
<evidence type="ECO:0000256" key="2">
    <source>
        <dbReference type="ARBA" id="ARBA00007520"/>
    </source>
</evidence>
<name>A0A9Q8LFA7_PASFU</name>
<dbReference type="EMBL" id="CP090166">
    <property type="protein sequence ID" value="UJO16353.1"/>
    <property type="molecule type" value="Genomic_DNA"/>
</dbReference>